<name>R5W6P7_9BACT</name>
<dbReference type="AlphaFoldDB" id="R5W6P7"/>
<keyword evidence="1" id="KW-1133">Transmembrane helix</keyword>
<keyword evidence="1" id="KW-0812">Transmembrane</keyword>
<proteinExistence type="predicted"/>
<feature type="transmembrane region" description="Helical" evidence="1">
    <location>
        <begin position="23"/>
        <end position="40"/>
    </location>
</feature>
<evidence type="ECO:0000256" key="1">
    <source>
        <dbReference type="SAM" id="Phobius"/>
    </source>
</evidence>
<keyword evidence="1" id="KW-0472">Membrane</keyword>
<evidence type="ECO:0000313" key="2">
    <source>
        <dbReference type="EMBL" id="CCZ88312.1"/>
    </source>
</evidence>
<accession>R5W6P7</accession>
<reference evidence="2" key="1">
    <citation type="submission" date="2012-11" db="EMBL/GenBank/DDBJ databases">
        <title>Dependencies among metagenomic species, viruses, plasmids and units of genetic variation.</title>
        <authorList>
            <person name="Nielsen H.B."/>
            <person name="Almeida M."/>
            <person name="Juncker A.S."/>
            <person name="Rasmussen S."/>
            <person name="Li J."/>
            <person name="Sunagawa S."/>
            <person name="Plichta D."/>
            <person name="Gautier L."/>
            <person name="Le Chatelier E."/>
            <person name="Peletier E."/>
            <person name="Bonde I."/>
            <person name="Nielsen T."/>
            <person name="Manichanh C."/>
            <person name="Arumugam M."/>
            <person name="Batto J."/>
            <person name="Santos M.B.Q.D."/>
            <person name="Blom N."/>
            <person name="Borruel N."/>
            <person name="Burgdorf K.S."/>
            <person name="Boumezbeur F."/>
            <person name="Casellas F."/>
            <person name="Dore J."/>
            <person name="Guarner F."/>
            <person name="Hansen T."/>
            <person name="Hildebrand F."/>
            <person name="Kaas R.S."/>
            <person name="Kennedy S."/>
            <person name="Kristiansen K."/>
            <person name="Kultima J.R."/>
            <person name="Leonard P."/>
            <person name="Levenez F."/>
            <person name="Lund O."/>
            <person name="Moumen B."/>
            <person name="Le Paslier D."/>
            <person name="Pons N."/>
            <person name="Pedersen O."/>
            <person name="Prifti E."/>
            <person name="Qin J."/>
            <person name="Raes J."/>
            <person name="Tap J."/>
            <person name="Tims S."/>
            <person name="Ussery D.W."/>
            <person name="Yamada T."/>
            <person name="MetaHit consortium"/>
            <person name="Renault P."/>
            <person name="Sicheritz-Ponten T."/>
            <person name="Bork P."/>
            <person name="Wang J."/>
            <person name="Brunak S."/>
            <person name="Ehrlich S.D."/>
        </authorList>
    </citation>
    <scope>NUCLEOTIDE SEQUENCE [LARGE SCALE GENOMIC DNA]</scope>
</reference>
<dbReference type="EMBL" id="CBAT010000228">
    <property type="protein sequence ID" value="CCZ88312.1"/>
    <property type="molecule type" value="Genomic_DNA"/>
</dbReference>
<protein>
    <submittedName>
        <fullName evidence="2">Uncharacterized protein</fullName>
    </submittedName>
</protein>
<dbReference type="Proteomes" id="UP000018372">
    <property type="component" value="Unassembled WGS sequence"/>
</dbReference>
<evidence type="ECO:0000313" key="3">
    <source>
        <dbReference type="Proteomes" id="UP000018372"/>
    </source>
</evidence>
<gene>
    <name evidence="2" type="ORF">BN536_00620</name>
</gene>
<sequence>MHLKIWKNKSYFSNNKNRFMSKFLIKRFFIIHNLFINYYFT</sequence>
<organism evidence="2 3">
    <name type="scientific">Phocaeicola plebeius CAG:211</name>
    <dbReference type="NCBI Taxonomy" id="1263052"/>
    <lineage>
        <taxon>Bacteria</taxon>
        <taxon>Pseudomonadati</taxon>
        <taxon>Bacteroidota</taxon>
        <taxon>Bacteroidia</taxon>
        <taxon>Bacteroidales</taxon>
        <taxon>Bacteroidaceae</taxon>
        <taxon>Phocaeicola</taxon>
    </lineage>
</organism>
<comment type="caution">
    <text evidence="2">The sequence shown here is derived from an EMBL/GenBank/DDBJ whole genome shotgun (WGS) entry which is preliminary data.</text>
</comment>